<dbReference type="Gene3D" id="3.40.50.1240">
    <property type="entry name" value="Phosphoglycerate mutase-like"/>
    <property type="match status" value="1"/>
</dbReference>
<dbReference type="AlphaFoldDB" id="A0A2P7S8J1"/>
<dbReference type="Proteomes" id="UP000241229">
    <property type="component" value="Unassembled WGS sequence"/>
</dbReference>
<accession>A0A2P7S8J1</accession>
<gene>
    <name evidence="1" type="ORF">C7I84_15035</name>
</gene>
<dbReference type="OrthoDB" id="9783269at2"/>
<dbReference type="EMBL" id="PXYK01000013">
    <property type="protein sequence ID" value="PSJ58787.1"/>
    <property type="molecule type" value="Genomic_DNA"/>
</dbReference>
<evidence type="ECO:0000313" key="1">
    <source>
        <dbReference type="EMBL" id="PSJ58787.1"/>
    </source>
</evidence>
<dbReference type="InterPro" id="IPR029033">
    <property type="entry name" value="His_PPase_superfam"/>
</dbReference>
<evidence type="ECO:0000313" key="2">
    <source>
        <dbReference type="Proteomes" id="UP000241229"/>
    </source>
</evidence>
<dbReference type="SMART" id="SM00855">
    <property type="entry name" value="PGAM"/>
    <property type="match status" value="1"/>
</dbReference>
<name>A0A2P7S8J1_9HYPH</name>
<dbReference type="RefSeq" id="WP_106773012.1">
    <property type="nucleotide sequence ID" value="NZ_PXYK01000013.1"/>
</dbReference>
<dbReference type="Pfam" id="PF00300">
    <property type="entry name" value="His_Phos_1"/>
    <property type="match status" value="1"/>
</dbReference>
<dbReference type="PANTHER" id="PTHR48100:SF1">
    <property type="entry name" value="HISTIDINE PHOSPHATASE FAMILY PROTEIN-RELATED"/>
    <property type="match status" value="1"/>
</dbReference>
<dbReference type="SUPFAM" id="SSF53254">
    <property type="entry name" value="Phosphoglycerate mutase-like"/>
    <property type="match status" value="1"/>
</dbReference>
<proteinExistence type="predicted"/>
<organism evidence="1 2">
    <name type="scientific">Kumtagia ephedrae</name>
    <dbReference type="NCBI Taxonomy" id="2116701"/>
    <lineage>
        <taxon>Bacteria</taxon>
        <taxon>Pseudomonadati</taxon>
        <taxon>Pseudomonadota</taxon>
        <taxon>Alphaproteobacteria</taxon>
        <taxon>Hyphomicrobiales</taxon>
        <taxon>Phyllobacteriaceae</taxon>
        <taxon>Kumtagia</taxon>
    </lineage>
</organism>
<dbReference type="CDD" id="cd07067">
    <property type="entry name" value="HP_PGM_like"/>
    <property type="match status" value="1"/>
</dbReference>
<keyword evidence="2" id="KW-1185">Reference proteome</keyword>
<dbReference type="InterPro" id="IPR050275">
    <property type="entry name" value="PGM_Phosphatase"/>
</dbReference>
<dbReference type="PANTHER" id="PTHR48100">
    <property type="entry name" value="BROAD-SPECIFICITY PHOSPHATASE YOR283W-RELATED"/>
    <property type="match status" value="1"/>
</dbReference>
<dbReference type="GO" id="GO:0016791">
    <property type="term" value="F:phosphatase activity"/>
    <property type="evidence" value="ECO:0007669"/>
    <property type="project" value="TreeGrafter"/>
</dbReference>
<comment type="caution">
    <text evidence="1">The sequence shown here is derived from an EMBL/GenBank/DDBJ whole genome shotgun (WGS) entry which is preliminary data.</text>
</comment>
<reference evidence="1 2" key="1">
    <citation type="submission" date="2018-03" db="EMBL/GenBank/DDBJ databases">
        <title>The draft genome of Mesorhizobium sp. 6GN-30.</title>
        <authorList>
            <person name="Liu L."/>
            <person name="Li L."/>
            <person name="Wang T."/>
            <person name="Zhang X."/>
            <person name="Liang L."/>
        </authorList>
    </citation>
    <scope>NUCLEOTIDE SEQUENCE [LARGE SCALE GENOMIC DNA]</scope>
    <source>
        <strain evidence="1 2">6GN30</strain>
    </source>
</reference>
<protein>
    <submittedName>
        <fullName evidence="1">Histidine phosphatase family protein</fullName>
    </submittedName>
</protein>
<sequence>MTTTFFLLRHAAHDDVGRYLAGRAPNVSLGPAGRAQARRLGERMCREDFVAIYSSPRERTAQTARAVSLHSEIGPVELRDELDEIDFGPWSGKTFVELNQDPAWRDWNSRRAVAVTPTGESMQDVCGRVCACMADLRKRHAGEGVVLVSHAEVIKSAVCHVLGLTADGGFRFDIEPASISVVAMGDWGAKLLRLNEGV</sequence>
<dbReference type="InterPro" id="IPR013078">
    <property type="entry name" value="His_Pase_superF_clade-1"/>
</dbReference>
<dbReference type="GO" id="GO:0005737">
    <property type="term" value="C:cytoplasm"/>
    <property type="evidence" value="ECO:0007669"/>
    <property type="project" value="TreeGrafter"/>
</dbReference>